<dbReference type="CDD" id="cd00383">
    <property type="entry name" value="trans_reg_C"/>
    <property type="match status" value="1"/>
</dbReference>
<evidence type="ECO:0000313" key="12">
    <source>
        <dbReference type="EMBL" id="MFB9887434.1"/>
    </source>
</evidence>
<dbReference type="InterPro" id="IPR036388">
    <property type="entry name" value="WH-like_DNA-bd_sf"/>
</dbReference>
<evidence type="ECO:0000259" key="10">
    <source>
        <dbReference type="PROSITE" id="PS50110"/>
    </source>
</evidence>
<keyword evidence="5" id="KW-0805">Transcription regulation</keyword>
<evidence type="ECO:0000259" key="11">
    <source>
        <dbReference type="PROSITE" id="PS51755"/>
    </source>
</evidence>
<keyword evidence="7" id="KW-0804">Transcription</keyword>
<evidence type="ECO:0000256" key="5">
    <source>
        <dbReference type="ARBA" id="ARBA00023015"/>
    </source>
</evidence>
<evidence type="ECO:0000256" key="6">
    <source>
        <dbReference type="ARBA" id="ARBA00023125"/>
    </source>
</evidence>
<organism evidence="12 13">
    <name type="scientific">Balneatrix alpica</name>
    <dbReference type="NCBI Taxonomy" id="75684"/>
    <lineage>
        <taxon>Bacteria</taxon>
        <taxon>Pseudomonadati</taxon>
        <taxon>Pseudomonadota</taxon>
        <taxon>Gammaproteobacteria</taxon>
        <taxon>Oceanospirillales</taxon>
        <taxon>Balneatrichaceae</taxon>
        <taxon>Balneatrix</taxon>
    </lineage>
</organism>
<gene>
    <name evidence="12" type="ORF">ACFFLH_13515</name>
</gene>
<dbReference type="EMBL" id="JBHLZN010000004">
    <property type="protein sequence ID" value="MFB9887434.1"/>
    <property type="molecule type" value="Genomic_DNA"/>
</dbReference>
<evidence type="ECO:0000256" key="1">
    <source>
        <dbReference type="ARBA" id="ARBA00004496"/>
    </source>
</evidence>
<dbReference type="InterPro" id="IPR001789">
    <property type="entry name" value="Sig_transdc_resp-reg_receiver"/>
</dbReference>
<dbReference type="SMART" id="SM00448">
    <property type="entry name" value="REC"/>
    <property type="match status" value="1"/>
</dbReference>
<keyword evidence="3" id="KW-0597">Phosphoprotein</keyword>
<proteinExistence type="predicted"/>
<evidence type="ECO:0000256" key="8">
    <source>
        <dbReference type="PROSITE-ProRule" id="PRU00169"/>
    </source>
</evidence>
<feature type="DNA-binding region" description="OmpR/PhoB-type" evidence="9">
    <location>
        <begin position="126"/>
        <end position="225"/>
    </location>
</feature>
<feature type="domain" description="Response regulatory" evidence="10">
    <location>
        <begin position="3"/>
        <end position="111"/>
    </location>
</feature>
<dbReference type="InterPro" id="IPR011006">
    <property type="entry name" value="CheY-like_superfamily"/>
</dbReference>
<dbReference type="InterPro" id="IPR016032">
    <property type="entry name" value="Sig_transdc_resp-reg_C-effctor"/>
</dbReference>
<comment type="caution">
    <text evidence="8">Lacks conserved residue(s) required for the propagation of feature annotation.</text>
</comment>
<evidence type="ECO:0000313" key="13">
    <source>
        <dbReference type="Proteomes" id="UP001589628"/>
    </source>
</evidence>
<evidence type="ECO:0000256" key="7">
    <source>
        <dbReference type="ARBA" id="ARBA00023163"/>
    </source>
</evidence>
<protein>
    <submittedName>
        <fullName evidence="12">Winged helix-turn-helix domain-containing protein</fullName>
    </submittedName>
</protein>
<feature type="domain" description="OmpR/PhoB-type" evidence="11">
    <location>
        <begin position="126"/>
        <end position="225"/>
    </location>
</feature>
<dbReference type="SUPFAM" id="SSF46894">
    <property type="entry name" value="C-terminal effector domain of the bipartite response regulators"/>
    <property type="match status" value="1"/>
</dbReference>
<name>A0ABV5ZFY4_9GAMM</name>
<keyword evidence="13" id="KW-1185">Reference proteome</keyword>
<keyword evidence="2" id="KW-0963">Cytoplasm</keyword>
<dbReference type="Gene3D" id="1.10.10.10">
    <property type="entry name" value="Winged helix-like DNA-binding domain superfamily/Winged helix DNA-binding domain"/>
    <property type="match status" value="1"/>
</dbReference>
<dbReference type="PANTHER" id="PTHR48111">
    <property type="entry name" value="REGULATOR OF RPOS"/>
    <property type="match status" value="1"/>
</dbReference>
<dbReference type="RefSeq" id="WP_035461840.1">
    <property type="nucleotide sequence ID" value="NZ_JBHLZN010000004.1"/>
</dbReference>
<accession>A0ABV5ZFY4</accession>
<dbReference type="PROSITE" id="PS51755">
    <property type="entry name" value="OMPR_PHOB"/>
    <property type="match status" value="1"/>
</dbReference>
<dbReference type="PROSITE" id="PS50110">
    <property type="entry name" value="RESPONSE_REGULATORY"/>
    <property type="match status" value="1"/>
</dbReference>
<comment type="caution">
    <text evidence="12">The sequence shown here is derived from an EMBL/GenBank/DDBJ whole genome shotgun (WGS) entry which is preliminary data.</text>
</comment>
<keyword evidence="4" id="KW-0902">Two-component regulatory system</keyword>
<dbReference type="Proteomes" id="UP001589628">
    <property type="component" value="Unassembled WGS sequence"/>
</dbReference>
<dbReference type="InterPro" id="IPR001867">
    <property type="entry name" value="OmpR/PhoB-type_DNA-bd"/>
</dbReference>
<dbReference type="SUPFAM" id="SSF52172">
    <property type="entry name" value="CheY-like"/>
    <property type="match status" value="1"/>
</dbReference>
<reference evidence="12 13" key="1">
    <citation type="submission" date="2024-09" db="EMBL/GenBank/DDBJ databases">
        <authorList>
            <person name="Sun Q."/>
            <person name="Mori K."/>
        </authorList>
    </citation>
    <scope>NUCLEOTIDE SEQUENCE [LARGE SCALE GENOMIC DNA]</scope>
    <source>
        <strain evidence="12 13">ATCC 51285</strain>
    </source>
</reference>
<keyword evidence="6 9" id="KW-0238">DNA-binding</keyword>
<evidence type="ECO:0000256" key="9">
    <source>
        <dbReference type="PROSITE-ProRule" id="PRU01091"/>
    </source>
</evidence>
<dbReference type="Pfam" id="PF00486">
    <property type="entry name" value="Trans_reg_C"/>
    <property type="match status" value="1"/>
</dbReference>
<evidence type="ECO:0000256" key="3">
    <source>
        <dbReference type="ARBA" id="ARBA00022553"/>
    </source>
</evidence>
<evidence type="ECO:0000256" key="4">
    <source>
        <dbReference type="ARBA" id="ARBA00023012"/>
    </source>
</evidence>
<dbReference type="SMART" id="SM00862">
    <property type="entry name" value="Trans_reg_C"/>
    <property type="match status" value="1"/>
</dbReference>
<comment type="subcellular location">
    <subcellularLocation>
        <location evidence="1">Cytoplasm</location>
    </subcellularLocation>
</comment>
<sequence>MADLLLLDTDPHLGESLQPLLRRLGHHLVQRRDAQAALLAAYSGHYDLIVLNPQLPAQQDLNLLNRLRRRLSCPILMLTEPPISEEYATENIDFASPCSSAELISHIEALLRKVEMEKQTRLRHSSPVLQVGELVLQCRDFVCLWRGQPLALTDTEFRLLAVLLENQGEALSKNLLYQQVLNRAFSRYDRTLDMHMSNLRRKLQLAGHPRQWLETVRGVGYRYHIAHPLAHAG</sequence>
<dbReference type="PANTHER" id="PTHR48111:SF39">
    <property type="entry name" value="TRANSCRIPTIONAL REGULATORY PROTEIN CPXR"/>
    <property type="match status" value="1"/>
</dbReference>
<dbReference type="InterPro" id="IPR039420">
    <property type="entry name" value="WalR-like"/>
</dbReference>
<evidence type="ECO:0000256" key="2">
    <source>
        <dbReference type="ARBA" id="ARBA00022490"/>
    </source>
</evidence>
<dbReference type="Gene3D" id="3.40.50.2300">
    <property type="match status" value="1"/>
</dbReference>